<protein>
    <submittedName>
        <fullName evidence="2">Uncharacterized protein</fullName>
    </submittedName>
</protein>
<keyword evidence="3" id="KW-1185">Reference proteome</keyword>
<dbReference type="Proteomes" id="UP000441717">
    <property type="component" value="Unassembled WGS sequence"/>
</dbReference>
<dbReference type="EMBL" id="WHYR01000006">
    <property type="protein sequence ID" value="MQL51324.1"/>
    <property type="molecule type" value="Genomic_DNA"/>
</dbReference>
<reference evidence="2 3" key="1">
    <citation type="submission" date="2019-10" db="EMBL/GenBank/DDBJ databases">
        <title>Comparative genomics of sulfur disproportionating microorganisms.</title>
        <authorList>
            <person name="Ward L.M."/>
            <person name="Bertran E."/>
            <person name="Johnston D."/>
        </authorList>
    </citation>
    <scope>NUCLEOTIDE SEQUENCE [LARGE SCALE GENOMIC DNA]</scope>
    <source>
        <strain evidence="2 3">DSM 14055</strain>
    </source>
</reference>
<dbReference type="RefSeq" id="WP_152945251.1">
    <property type="nucleotide sequence ID" value="NZ_WHYR01000006.1"/>
</dbReference>
<proteinExistence type="predicted"/>
<keyword evidence="1" id="KW-0812">Transmembrane</keyword>
<dbReference type="AlphaFoldDB" id="A0A6N7IN17"/>
<feature type="transmembrane region" description="Helical" evidence="1">
    <location>
        <begin position="20"/>
        <end position="40"/>
    </location>
</feature>
<evidence type="ECO:0000256" key="1">
    <source>
        <dbReference type="SAM" id="Phobius"/>
    </source>
</evidence>
<keyword evidence="1" id="KW-0472">Membrane</keyword>
<evidence type="ECO:0000313" key="2">
    <source>
        <dbReference type="EMBL" id="MQL51324.1"/>
    </source>
</evidence>
<comment type="caution">
    <text evidence="2">The sequence shown here is derived from an EMBL/GenBank/DDBJ whole genome shotgun (WGS) entry which is preliminary data.</text>
</comment>
<feature type="transmembrane region" description="Helical" evidence="1">
    <location>
        <begin position="90"/>
        <end position="113"/>
    </location>
</feature>
<gene>
    <name evidence="2" type="ORF">GFC01_03410</name>
</gene>
<dbReference type="OrthoDB" id="1807182at2"/>
<accession>A0A6N7IN17</accession>
<keyword evidence="1" id="KW-1133">Transmembrane helix</keyword>
<evidence type="ECO:0000313" key="3">
    <source>
        <dbReference type="Proteomes" id="UP000441717"/>
    </source>
</evidence>
<sequence length="143" mass="16313">MMDEILQHLSEEDRARVKKFAAGVTVVIALLSVLIFWIGVDFLRESVYKHYFNPSRHVIVEQDPDTMEIYAWKDALGNVYNANDPDVKHFPYGVMVLILLILGGAVQSYNLLVEHYAVMLVVRSRVLQAESPRGRLLQTPSLE</sequence>
<name>A0A6N7IN17_9FIRM</name>
<organism evidence="2 3">
    <name type="scientific">Desulfofundulus thermobenzoicus</name>
    <dbReference type="NCBI Taxonomy" id="29376"/>
    <lineage>
        <taxon>Bacteria</taxon>
        <taxon>Bacillati</taxon>
        <taxon>Bacillota</taxon>
        <taxon>Clostridia</taxon>
        <taxon>Eubacteriales</taxon>
        <taxon>Peptococcaceae</taxon>
        <taxon>Desulfofundulus</taxon>
    </lineage>
</organism>